<dbReference type="EMBL" id="HBNR01023357">
    <property type="protein sequence ID" value="CAE4576000.1"/>
    <property type="molecule type" value="Transcribed_RNA"/>
</dbReference>
<dbReference type="GO" id="GO:0008270">
    <property type="term" value="F:zinc ion binding"/>
    <property type="evidence" value="ECO:0007669"/>
    <property type="project" value="UniProtKB-KW"/>
</dbReference>
<sequence>MHGTVAAGPRLVRRAWRSAALTTCLPHHGCSRSRCAAAVAAADPEQKHDSGTPSRPLRPRAGRAPIADSTVVTFGRKHQGRTFSDVLRDDPGYCQWVLRVAFEGVADPSLLPFALYLERARGQRDGSGAGESPSPEGDGPPGAARGATAGSAAGGAEGGPSPRGADPAPGPAAEVPHCRCGKPAVEVVARSEQSRGRRFFRCAQPQGRRCAFFEWAALPSAAGSGEAARQGAAGAEIAQGQRSSTPRSSAEEEGEDGGAEPGAPTGVCGPAGCLDSRSFVITGADEELPRARVEQLIRFFGGTTRGAVSSRTSFLLVLGPRLQHWRNSPQDAGPVEQSKKFRDAQSRGIPILEGVEALQSLISDSRPAGSPGTEGAKRQLICFEVRPRSG</sequence>
<keyword evidence="2 4" id="KW-0863">Zinc-finger</keyword>
<dbReference type="Pfam" id="PF00533">
    <property type="entry name" value="BRCT"/>
    <property type="match status" value="1"/>
</dbReference>
<evidence type="ECO:0000256" key="3">
    <source>
        <dbReference type="ARBA" id="ARBA00022833"/>
    </source>
</evidence>
<feature type="domain" description="GRF-type" evidence="7">
    <location>
        <begin position="178"/>
        <end position="219"/>
    </location>
</feature>
<feature type="region of interest" description="Disordered" evidence="5">
    <location>
        <begin position="227"/>
        <end position="267"/>
    </location>
</feature>
<gene>
    <name evidence="8" type="ORF">AMON00008_LOCUS15620</name>
</gene>
<evidence type="ECO:0000256" key="2">
    <source>
        <dbReference type="ARBA" id="ARBA00022771"/>
    </source>
</evidence>
<evidence type="ECO:0000259" key="7">
    <source>
        <dbReference type="PROSITE" id="PS51999"/>
    </source>
</evidence>
<evidence type="ECO:0000259" key="6">
    <source>
        <dbReference type="PROSITE" id="PS50172"/>
    </source>
</evidence>
<feature type="domain" description="BRCT" evidence="6">
    <location>
        <begin position="269"/>
        <end position="317"/>
    </location>
</feature>
<organism evidence="8">
    <name type="scientific">Alexandrium monilatum</name>
    <dbReference type="NCBI Taxonomy" id="311494"/>
    <lineage>
        <taxon>Eukaryota</taxon>
        <taxon>Sar</taxon>
        <taxon>Alveolata</taxon>
        <taxon>Dinophyceae</taxon>
        <taxon>Gonyaulacales</taxon>
        <taxon>Pyrocystaceae</taxon>
        <taxon>Alexandrium</taxon>
    </lineage>
</organism>
<dbReference type="InterPro" id="IPR036420">
    <property type="entry name" value="BRCT_dom_sf"/>
</dbReference>
<dbReference type="InterPro" id="IPR001357">
    <property type="entry name" value="BRCT_dom"/>
</dbReference>
<dbReference type="Gene3D" id="3.40.50.10190">
    <property type="entry name" value="BRCT domain"/>
    <property type="match status" value="1"/>
</dbReference>
<evidence type="ECO:0000256" key="1">
    <source>
        <dbReference type="ARBA" id="ARBA00022723"/>
    </source>
</evidence>
<feature type="region of interest" description="Disordered" evidence="5">
    <location>
        <begin position="123"/>
        <end position="177"/>
    </location>
</feature>
<name>A0A7S4QAJ8_9DINO</name>
<reference evidence="8" key="1">
    <citation type="submission" date="2021-01" db="EMBL/GenBank/DDBJ databases">
        <authorList>
            <person name="Corre E."/>
            <person name="Pelletier E."/>
            <person name="Niang G."/>
            <person name="Scheremetjew M."/>
            <person name="Finn R."/>
            <person name="Kale V."/>
            <person name="Holt S."/>
            <person name="Cochrane G."/>
            <person name="Meng A."/>
            <person name="Brown T."/>
            <person name="Cohen L."/>
        </authorList>
    </citation>
    <scope>NUCLEOTIDE SEQUENCE</scope>
    <source>
        <strain evidence="8">CCMP3105</strain>
    </source>
</reference>
<dbReference type="AlphaFoldDB" id="A0A7S4QAJ8"/>
<keyword evidence="1" id="KW-0479">Metal-binding</keyword>
<dbReference type="PROSITE" id="PS51999">
    <property type="entry name" value="ZF_GRF"/>
    <property type="match status" value="1"/>
</dbReference>
<protein>
    <submittedName>
        <fullName evidence="8">Uncharacterized protein</fullName>
    </submittedName>
</protein>
<feature type="region of interest" description="Disordered" evidence="5">
    <location>
        <begin position="41"/>
        <end position="68"/>
    </location>
</feature>
<evidence type="ECO:0000256" key="5">
    <source>
        <dbReference type="SAM" id="MobiDB-lite"/>
    </source>
</evidence>
<feature type="compositionally biased region" description="Low complexity" evidence="5">
    <location>
        <begin position="159"/>
        <end position="173"/>
    </location>
</feature>
<proteinExistence type="predicted"/>
<feature type="compositionally biased region" description="Low complexity" evidence="5">
    <location>
        <begin position="130"/>
        <end position="151"/>
    </location>
</feature>
<dbReference type="SUPFAM" id="SSF52113">
    <property type="entry name" value="BRCT domain"/>
    <property type="match status" value="1"/>
</dbReference>
<evidence type="ECO:0000256" key="4">
    <source>
        <dbReference type="PROSITE-ProRule" id="PRU01343"/>
    </source>
</evidence>
<dbReference type="PANTHER" id="PTHR33680">
    <property type="entry name" value="OS07G0190500 PROTEIN"/>
    <property type="match status" value="1"/>
</dbReference>
<dbReference type="InterPro" id="IPR010666">
    <property type="entry name" value="Znf_GRF"/>
</dbReference>
<evidence type="ECO:0000313" key="8">
    <source>
        <dbReference type="EMBL" id="CAE4576000.1"/>
    </source>
</evidence>
<accession>A0A7S4QAJ8</accession>
<dbReference type="Pfam" id="PF06839">
    <property type="entry name" value="Zn_ribbon_GRF"/>
    <property type="match status" value="1"/>
</dbReference>
<keyword evidence="3" id="KW-0862">Zinc</keyword>
<dbReference type="PANTHER" id="PTHR33680:SF1">
    <property type="entry name" value="OS05G0489500 PROTEIN"/>
    <property type="match status" value="1"/>
</dbReference>
<feature type="compositionally biased region" description="Low complexity" evidence="5">
    <location>
        <begin position="227"/>
        <end position="242"/>
    </location>
</feature>
<dbReference type="PROSITE" id="PS50172">
    <property type="entry name" value="BRCT"/>
    <property type="match status" value="1"/>
</dbReference>